<feature type="non-terminal residue" evidence="2">
    <location>
        <position position="87"/>
    </location>
</feature>
<dbReference type="Proteomes" id="UP000800082">
    <property type="component" value="Unassembled WGS sequence"/>
</dbReference>
<dbReference type="RefSeq" id="XP_033452206.1">
    <property type="nucleotide sequence ID" value="XM_033591561.1"/>
</dbReference>
<sequence length="87" mass="9504">MRQSSALCCRLLSCDASQLQLRSCVAMSSSQGPHSTSIMMGQSHGGETRYHRSSSHTLPETHCASYLISSHAKTSIESLQHASLRRL</sequence>
<gene>
    <name evidence="2" type="ORF">M421DRAFT_417688</name>
</gene>
<organism evidence="2 3">
    <name type="scientific">Didymella exigua CBS 183.55</name>
    <dbReference type="NCBI Taxonomy" id="1150837"/>
    <lineage>
        <taxon>Eukaryota</taxon>
        <taxon>Fungi</taxon>
        <taxon>Dikarya</taxon>
        <taxon>Ascomycota</taxon>
        <taxon>Pezizomycotina</taxon>
        <taxon>Dothideomycetes</taxon>
        <taxon>Pleosporomycetidae</taxon>
        <taxon>Pleosporales</taxon>
        <taxon>Pleosporineae</taxon>
        <taxon>Didymellaceae</taxon>
        <taxon>Didymella</taxon>
    </lineage>
</organism>
<feature type="region of interest" description="Disordered" evidence="1">
    <location>
        <begin position="29"/>
        <end position="54"/>
    </location>
</feature>
<dbReference type="EMBL" id="ML978960">
    <property type="protein sequence ID" value="KAF1931958.1"/>
    <property type="molecule type" value="Genomic_DNA"/>
</dbReference>
<evidence type="ECO:0000313" key="2">
    <source>
        <dbReference type="EMBL" id="KAF1931958.1"/>
    </source>
</evidence>
<evidence type="ECO:0000313" key="3">
    <source>
        <dbReference type="Proteomes" id="UP000800082"/>
    </source>
</evidence>
<proteinExistence type="predicted"/>
<dbReference type="AlphaFoldDB" id="A0A6A5RY59"/>
<reference evidence="2" key="1">
    <citation type="journal article" date="2020" name="Stud. Mycol.">
        <title>101 Dothideomycetes genomes: a test case for predicting lifestyles and emergence of pathogens.</title>
        <authorList>
            <person name="Haridas S."/>
            <person name="Albert R."/>
            <person name="Binder M."/>
            <person name="Bloem J."/>
            <person name="Labutti K."/>
            <person name="Salamov A."/>
            <person name="Andreopoulos B."/>
            <person name="Baker S."/>
            <person name="Barry K."/>
            <person name="Bills G."/>
            <person name="Bluhm B."/>
            <person name="Cannon C."/>
            <person name="Castanera R."/>
            <person name="Culley D."/>
            <person name="Daum C."/>
            <person name="Ezra D."/>
            <person name="Gonzalez J."/>
            <person name="Henrissat B."/>
            <person name="Kuo A."/>
            <person name="Liang C."/>
            <person name="Lipzen A."/>
            <person name="Lutzoni F."/>
            <person name="Magnuson J."/>
            <person name="Mondo S."/>
            <person name="Nolan M."/>
            <person name="Ohm R."/>
            <person name="Pangilinan J."/>
            <person name="Park H.-J."/>
            <person name="Ramirez L."/>
            <person name="Alfaro M."/>
            <person name="Sun H."/>
            <person name="Tritt A."/>
            <person name="Yoshinaga Y."/>
            <person name="Zwiers L.-H."/>
            <person name="Turgeon B."/>
            <person name="Goodwin S."/>
            <person name="Spatafora J."/>
            <person name="Crous P."/>
            <person name="Grigoriev I."/>
        </authorList>
    </citation>
    <scope>NUCLEOTIDE SEQUENCE</scope>
    <source>
        <strain evidence="2">CBS 183.55</strain>
    </source>
</reference>
<feature type="compositionally biased region" description="Polar residues" evidence="1">
    <location>
        <begin position="29"/>
        <end position="40"/>
    </location>
</feature>
<evidence type="ECO:0000256" key="1">
    <source>
        <dbReference type="SAM" id="MobiDB-lite"/>
    </source>
</evidence>
<keyword evidence="3" id="KW-1185">Reference proteome</keyword>
<protein>
    <submittedName>
        <fullName evidence="2">Uncharacterized protein</fullName>
    </submittedName>
</protein>
<accession>A0A6A5RY59</accession>
<dbReference type="GeneID" id="54349229"/>
<name>A0A6A5RY59_9PLEO</name>